<evidence type="ECO:0000313" key="3">
    <source>
        <dbReference type="Proteomes" id="UP001303473"/>
    </source>
</evidence>
<dbReference type="PANTHER" id="PTHR12461">
    <property type="entry name" value="HYPOXIA-INDUCIBLE FACTOR 1 ALPHA INHIBITOR-RELATED"/>
    <property type="match status" value="1"/>
</dbReference>
<protein>
    <submittedName>
        <fullName evidence="2">Lysine-specific demethylase JMJ30</fullName>
    </submittedName>
</protein>
<dbReference type="Gene3D" id="2.60.120.650">
    <property type="entry name" value="Cupin"/>
    <property type="match status" value="1"/>
</dbReference>
<dbReference type="InterPro" id="IPR003347">
    <property type="entry name" value="JmjC_dom"/>
</dbReference>
<dbReference type="Pfam" id="PF13621">
    <property type="entry name" value="Cupin_8"/>
    <property type="match status" value="1"/>
</dbReference>
<feature type="domain" description="JmjC" evidence="1">
    <location>
        <begin position="180"/>
        <end position="355"/>
    </location>
</feature>
<name>A0AAN6SAC6_9PEZI</name>
<reference evidence="3" key="1">
    <citation type="journal article" date="2023" name="Mol. Phylogenet. Evol.">
        <title>Genome-scale phylogeny and comparative genomics of the fungal order Sordariales.</title>
        <authorList>
            <person name="Hensen N."/>
            <person name="Bonometti L."/>
            <person name="Westerberg I."/>
            <person name="Brannstrom I.O."/>
            <person name="Guillou S."/>
            <person name="Cros-Aarteil S."/>
            <person name="Calhoun S."/>
            <person name="Haridas S."/>
            <person name="Kuo A."/>
            <person name="Mondo S."/>
            <person name="Pangilinan J."/>
            <person name="Riley R."/>
            <person name="LaButti K."/>
            <person name="Andreopoulos B."/>
            <person name="Lipzen A."/>
            <person name="Chen C."/>
            <person name="Yan M."/>
            <person name="Daum C."/>
            <person name="Ng V."/>
            <person name="Clum A."/>
            <person name="Steindorff A."/>
            <person name="Ohm R.A."/>
            <person name="Martin F."/>
            <person name="Silar P."/>
            <person name="Natvig D.O."/>
            <person name="Lalanne C."/>
            <person name="Gautier V."/>
            <person name="Ament-Velasquez S.L."/>
            <person name="Kruys A."/>
            <person name="Hutchinson M.I."/>
            <person name="Powell A.J."/>
            <person name="Barry K."/>
            <person name="Miller A.N."/>
            <person name="Grigoriev I.V."/>
            <person name="Debuchy R."/>
            <person name="Gladieux P."/>
            <person name="Hiltunen Thoren M."/>
            <person name="Johannesson H."/>
        </authorList>
    </citation>
    <scope>NUCLEOTIDE SEQUENCE [LARGE SCALE GENOMIC DNA]</scope>
    <source>
        <strain evidence="3">CBS 340.73</strain>
    </source>
</reference>
<dbReference type="InterPro" id="IPR041667">
    <property type="entry name" value="Cupin_8"/>
</dbReference>
<keyword evidence="3" id="KW-1185">Reference proteome</keyword>
<dbReference type="Proteomes" id="UP001303473">
    <property type="component" value="Unassembled WGS sequence"/>
</dbReference>
<evidence type="ECO:0000313" key="2">
    <source>
        <dbReference type="EMBL" id="KAK3945681.1"/>
    </source>
</evidence>
<evidence type="ECO:0000259" key="1">
    <source>
        <dbReference type="PROSITE" id="PS51184"/>
    </source>
</evidence>
<sequence>MMLCKAIRCVVQPTRLAASWALKGPSRHLSTVTPIREVSGPISVNTFRQSAFEAARPLVVRRSGEVDEATSLPALHKWFTTKSDHGPEKGWITFSPYLTRYSAISLPCELIYHNSDRHGDSRLSDFSGWLSQSDEPLHKEFATLLNECIGSVPPESDTRLFRFDAPLALLMAGLNFNEHSSSLLQYEGRHVGQLYIAQAPLNTLPGELQEDVPTPELVRKAGKGDVYDSSIWFGLEPTYTPWHRDPNPNLFCQLCSSKAVRLLPPLRGEQVFFQVRAQLGGQRAGHSRLRGEEMMQGAERRAFLDAIWGPQAPGDMQETVVHPGDALFVPKGWWHSVKSVGDRGRLNGSVNWWFR</sequence>
<comment type="caution">
    <text evidence="2">The sequence shown here is derived from an EMBL/GenBank/DDBJ whole genome shotgun (WGS) entry which is preliminary data.</text>
</comment>
<organism evidence="2 3">
    <name type="scientific">Diplogelasinospora grovesii</name>
    <dbReference type="NCBI Taxonomy" id="303347"/>
    <lineage>
        <taxon>Eukaryota</taxon>
        <taxon>Fungi</taxon>
        <taxon>Dikarya</taxon>
        <taxon>Ascomycota</taxon>
        <taxon>Pezizomycotina</taxon>
        <taxon>Sordariomycetes</taxon>
        <taxon>Sordariomycetidae</taxon>
        <taxon>Sordariales</taxon>
        <taxon>Diplogelasinosporaceae</taxon>
        <taxon>Diplogelasinospora</taxon>
    </lineage>
</organism>
<dbReference type="AlphaFoldDB" id="A0AAN6SAC6"/>
<gene>
    <name evidence="2" type="ORF">QBC46DRAFT_371370</name>
</gene>
<accession>A0AAN6SAC6</accession>
<dbReference type="EMBL" id="MU853754">
    <property type="protein sequence ID" value="KAK3945681.1"/>
    <property type="molecule type" value="Genomic_DNA"/>
</dbReference>
<dbReference type="PROSITE" id="PS51184">
    <property type="entry name" value="JMJC"/>
    <property type="match status" value="1"/>
</dbReference>
<dbReference type="SUPFAM" id="SSF51197">
    <property type="entry name" value="Clavaminate synthase-like"/>
    <property type="match status" value="1"/>
</dbReference>
<proteinExistence type="predicted"/>
<dbReference type="PANTHER" id="PTHR12461:SF105">
    <property type="entry name" value="HYPOXIA-INDUCIBLE FACTOR 1-ALPHA INHIBITOR"/>
    <property type="match status" value="1"/>
</dbReference>